<dbReference type="RefSeq" id="XP_028035443.1">
    <property type="nucleotide sequence ID" value="XM_028179642.1"/>
</dbReference>
<sequence>MAFNLESRFPKAPKYVTLLDPGAYQISDTDTKKWNKIAFNSSTPRNIRNEKKLWTHAIYNPEYRKKIPNCPSMMSRQPRFPYESYTKFDLVEEFLCNCGVDNVCTCSMKTELVDSVKCQGKIPKRIFKGLTLQSAVSADYQSEPPVSKSININTTGFNGFSTDFYRGWKWSKWTSPRLKYSIDQSPGPGYYDIEKEPDKTKLCAEQCRFHKRKKSKQLRFIEMIQERNIIEGRPGPTDYDPKEIKAGEQNITFGKCVRFCKSSTEIRPGPADHSLRRDFDLIENNVVCHAKLPNPAPFNVRADRFKSRKDDGPCAATYSPKPISCNFTKCTAVPFGSSASRFKDQFESDQEDQSAIDDETNELKSNVPQLSSNFKSKTVRFKPLVKKKDEPSPADLGPVVNKMLYRSLPLQQMAPFFSSEGRFMPWRNWISIFGNVKTPGPGYYDVTNYSKKNIAVHHGPLSRSLRFKVPVDRTPAPNAYIVGGGIETILRSHNHRLKENTTSHQALFSKEPAPFQLSLEERETLLINKSINLLSVDDNFQN</sequence>
<dbReference type="GeneID" id="114246905"/>
<reference evidence="3" key="1">
    <citation type="submission" date="2025-08" db="UniProtKB">
        <authorList>
            <consortium name="RefSeq"/>
        </authorList>
    </citation>
    <scope>IDENTIFICATION</scope>
    <source>
        <tissue evidence="3">Silk gland</tissue>
    </source>
</reference>
<gene>
    <name evidence="3" type="primary">LOC114246905</name>
</gene>
<name>A0A6J2K189_BOMMA</name>
<dbReference type="PANTHER" id="PTHR21580">
    <property type="entry name" value="SHIPPO-1-RELATED"/>
    <property type="match status" value="1"/>
</dbReference>
<feature type="region of interest" description="Disordered" evidence="1">
    <location>
        <begin position="343"/>
        <end position="362"/>
    </location>
</feature>
<dbReference type="AlphaFoldDB" id="A0A6J2K189"/>
<keyword evidence="2" id="KW-1185">Reference proteome</keyword>
<dbReference type="InterPro" id="IPR051291">
    <property type="entry name" value="CIMAP"/>
</dbReference>
<evidence type="ECO:0000313" key="2">
    <source>
        <dbReference type="Proteomes" id="UP000504629"/>
    </source>
</evidence>
<evidence type="ECO:0000256" key="1">
    <source>
        <dbReference type="SAM" id="MobiDB-lite"/>
    </source>
</evidence>
<accession>A0A6J2K189</accession>
<evidence type="ECO:0000313" key="3">
    <source>
        <dbReference type="RefSeq" id="XP_028035443.1"/>
    </source>
</evidence>
<protein>
    <submittedName>
        <fullName evidence="3">Uncharacterized protein LOC114246905</fullName>
    </submittedName>
</protein>
<dbReference type="OrthoDB" id="2418081at2759"/>
<dbReference type="Pfam" id="PF07004">
    <property type="entry name" value="SHIPPO-rpt"/>
    <property type="match status" value="2"/>
</dbReference>
<dbReference type="InterPro" id="IPR010736">
    <property type="entry name" value="SHIPPO-rpt"/>
</dbReference>
<feature type="compositionally biased region" description="Acidic residues" evidence="1">
    <location>
        <begin position="347"/>
        <end position="360"/>
    </location>
</feature>
<organism evidence="2 3">
    <name type="scientific">Bombyx mandarina</name>
    <name type="common">Wild silk moth</name>
    <name type="synonym">Wild silkworm</name>
    <dbReference type="NCBI Taxonomy" id="7092"/>
    <lineage>
        <taxon>Eukaryota</taxon>
        <taxon>Metazoa</taxon>
        <taxon>Ecdysozoa</taxon>
        <taxon>Arthropoda</taxon>
        <taxon>Hexapoda</taxon>
        <taxon>Insecta</taxon>
        <taxon>Pterygota</taxon>
        <taxon>Neoptera</taxon>
        <taxon>Endopterygota</taxon>
        <taxon>Lepidoptera</taxon>
        <taxon>Glossata</taxon>
        <taxon>Ditrysia</taxon>
        <taxon>Bombycoidea</taxon>
        <taxon>Bombycidae</taxon>
        <taxon>Bombycinae</taxon>
        <taxon>Bombyx</taxon>
    </lineage>
</organism>
<proteinExistence type="predicted"/>
<dbReference type="Proteomes" id="UP000504629">
    <property type="component" value="Unplaced"/>
</dbReference>
<dbReference type="KEGG" id="bman:114246905"/>